<evidence type="ECO:0000256" key="1">
    <source>
        <dbReference type="PROSITE-ProRule" id="PRU00169"/>
    </source>
</evidence>
<feature type="coiled-coil region" evidence="2">
    <location>
        <begin position="158"/>
        <end position="196"/>
    </location>
</feature>
<dbReference type="InterPro" id="IPR029787">
    <property type="entry name" value="Nucleotide_cyclase"/>
</dbReference>
<keyword evidence="2" id="KW-0175">Coiled coil</keyword>
<dbReference type="InterPro" id="IPR043128">
    <property type="entry name" value="Rev_trsase/Diguanyl_cyclase"/>
</dbReference>
<dbReference type="EMBL" id="MJGC01000092">
    <property type="protein sequence ID" value="OEJ73311.1"/>
    <property type="molecule type" value="Genomic_DNA"/>
</dbReference>
<dbReference type="InterPro" id="IPR001633">
    <property type="entry name" value="EAL_dom"/>
</dbReference>
<evidence type="ECO:0000259" key="4">
    <source>
        <dbReference type="PROSITE" id="PS50883"/>
    </source>
</evidence>
<feature type="domain" description="GGDEF" evidence="5">
    <location>
        <begin position="228"/>
        <end position="361"/>
    </location>
</feature>
<dbReference type="SUPFAM" id="SSF55073">
    <property type="entry name" value="Nucleotide cyclase"/>
    <property type="match status" value="1"/>
</dbReference>
<dbReference type="PROSITE" id="PS50887">
    <property type="entry name" value="GGDEF"/>
    <property type="match status" value="1"/>
</dbReference>
<accession>A0A1E5QFD4</accession>
<dbReference type="CDD" id="cd01948">
    <property type="entry name" value="EAL"/>
    <property type="match status" value="1"/>
</dbReference>
<dbReference type="InterPro" id="IPR001789">
    <property type="entry name" value="Sig_transdc_resp-reg_receiver"/>
</dbReference>
<evidence type="ECO:0000259" key="3">
    <source>
        <dbReference type="PROSITE" id="PS50110"/>
    </source>
</evidence>
<dbReference type="InterPro" id="IPR035919">
    <property type="entry name" value="EAL_sf"/>
</dbReference>
<dbReference type="SMART" id="SM00267">
    <property type="entry name" value="GGDEF"/>
    <property type="match status" value="1"/>
</dbReference>
<dbReference type="SMART" id="SM00052">
    <property type="entry name" value="EAL"/>
    <property type="match status" value="1"/>
</dbReference>
<dbReference type="NCBIfam" id="TIGR00254">
    <property type="entry name" value="GGDEF"/>
    <property type="match status" value="1"/>
</dbReference>
<dbReference type="InterPro" id="IPR052155">
    <property type="entry name" value="Biofilm_reg_signaling"/>
</dbReference>
<dbReference type="Gene3D" id="3.40.50.2300">
    <property type="match status" value="1"/>
</dbReference>
<dbReference type="PANTHER" id="PTHR44757">
    <property type="entry name" value="DIGUANYLATE CYCLASE DGCP"/>
    <property type="match status" value="1"/>
</dbReference>
<organism evidence="6">
    <name type="scientific">Desertifilum tharense IPPAS B-1220</name>
    <dbReference type="NCBI Taxonomy" id="1781255"/>
    <lineage>
        <taxon>Bacteria</taxon>
        <taxon>Bacillati</taxon>
        <taxon>Cyanobacteriota</taxon>
        <taxon>Cyanophyceae</taxon>
        <taxon>Desertifilales</taxon>
        <taxon>Desertifilaceae</taxon>
        <taxon>Desertifilum</taxon>
    </lineage>
</organism>
<dbReference type="SUPFAM" id="SSF141868">
    <property type="entry name" value="EAL domain-like"/>
    <property type="match status" value="1"/>
</dbReference>
<evidence type="ECO:0000259" key="5">
    <source>
        <dbReference type="PROSITE" id="PS50887"/>
    </source>
</evidence>
<dbReference type="AlphaFoldDB" id="A0A1E5QFD4"/>
<dbReference type="Pfam" id="PF00072">
    <property type="entry name" value="Response_reg"/>
    <property type="match status" value="1"/>
</dbReference>
<evidence type="ECO:0000313" key="6">
    <source>
        <dbReference type="EMBL" id="OEJ73311.1"/>
    </source>
</evidence>
<proteinExistence type="predicted"/>
<protein>
    <recommendedName>
        <fullName evidence="7">Diguanylate phosphodiesterase</fullName>
    </recommendedName>
</protein>
<dbReference type="InterPro" id="IPR011006">
    <property type="entry name" value="CheY-like_superfamily"/>
</dbReference>
<name>A0A1E5QFD4_9CYAN</name>
<dbReference type="GO" id="GO:0000160">
    <property type="term" value="P:phosphorelay signal transduction system"/>
    <property type="evidence" value="ECO:0007669"/>
    <property type="project" value="InterPro"/>
</dbReference>
<dbReference type="SMART" id="SM00448">
    <property type="entry name" value="REC"/>
    <property type="match status" value="1"/>
</dbReference>
<dbReference type="OrthoDB" id="9805474at2"/>
<comment type="caution">
    <text evidence="6">The sequence shown here is derived from an EMBL/GenBank/DDBJ whole genome shotgun (WGS) entry which is preliminary data.</text>
</comment>
<evidence type="ECO:0000256" key="2">
    <source>
        <dbReference type="SAM" id="Coils"/>
    </source>
</evidence>
<sequence length="627" mass="70833">MDRTTSSTILLIDSDPSDLQIVLPILSSAGYGVTVVTHESGAIESLLQELPVLILLQVSSVQEQGLSLCRTIREFTEFQAIPVIFIVEADDTDSIVKGISLGAVDYLTRPLDSQTLLRQVQFHIRLNAFMFNTQEQTELLTKEVKGCVHIESQLLKLLLELERRVEERNSQLSIVLNELQRTQQELLAREQKLRHTTFHDALTGLPNRRWLMEYLPALIQSANQNPRNHFAALSIDLDRFKTINDSLGHIVGDELLRNVALRLQASLSPMSTVARLGGDEFIVLMEQIESIQDAIALAQQIQIQFQLPFQINDYEIFMGASVGITLSIIGYQSPVEVLRDAGIAMSQAKQAGHGCYQVLTPERKARAIARLQLETDLRQAVERQEFYLEYQPIYGLATGELKGFEALVRWQHPSRGRVAPTEFIPTAEEIGIIDRVGIWVLKEATRQLSHWQQEFPNIPLVMHVNLSAKQLKQRELVQQIEAFCTEMRLSHNSLKLEITESCFLESSSEEINLLHQLRDKGIRLCIDDFGIGYSSLGRLQNFPMDTVKVDRSFVKRLGKSSRETEIVHTIVNLAHNLGLDLVAEGIETAEQLQTLQQLGYEQGQGYYFSRPLNSHLATQLVMSSAFN</sequence>
<dbReference type="PROSITE" id="PS50110">
    <property type="entry name" value="RESPONSE_REGULATORY"/>
    <property type="match status" value="1"/>
</dbReference>
<dbReference type="CDD" id="cd01949">
    <property type="entry name" value="GGDEF"/>
    <property type="match status" value="1"/>
</dbReference>
<feature type="domain" description="EAL" evidence="4">
    <location>
        <begin position="370"/>
        <end position="625"/>
    </location>
</feature>
<dbReference type="Pfam" id="PF00990">
    <property type="entry name" value="GGDEF"/>
    <property type="match status" value="1"/>
</dbReference>
<dbReference type="Pfam" id="PF00563">
    <property type="entry name" value="EAL"/>
    <property type="match status" value="1"/>
</dbReference>
<dbReference type="SUPFAM" id="SSF52172">
    <property type="entry name" value="CheY-like"/>
    <property type="match status" value="1"/>
</dbReference>
<comment type="caution">
    <text evidence="1">Lacks conserved residue(s) required for the propagation of feature annotation.</text>
</comment>
<dbReference type="STRING" id="1781255.BH720_20460"/>
<dbReference type="Gene3D" id="3.20.20.450">
    <property type="entry name" value="EAL domain"/>
    <property type="match status" value="1"/>
</dbReference>
<dbReference type="RefSeq" id="WP_069969074.1">
    <property type="nucleotide sequence ID" value="NZ_CM124774.1"/>
</dbReference>
<evidence type="ECO:0008006" key="7">
    <source>
        <dbReference type="Google" id="ProtNLM"/>
    </source>
</evidence>
<reference evidence="6" key="1">
    <citation type="submission" date="2016-09" db="EMBL/GenBank/DDBJ databases">
        <title>Draft genome of thermotolerant cyanobacterium Desertifilum sp. strain IPPAS B-1220.</title>
        <authorList>
            <person name="Sinetova M.A."/>
            <person name="Bolakhan K."/>
            <person name="Zayadan B.K."/>
            <person name="Mironov K.S."/>
            <person name="Ustinova V."/>
            <person name="Kupriyanova E.V."/>
            <person name="Sidorov R.A."/>
            <person name="Skrypnik A.N."/>
            <person name="Gogoleva N.E."/>
            <person name="Gogolev Y.V."/>
            <person name="Los D.A."/>
        </authorList>
    </citation>
    <scope>NUCLEOTIDE SEQUENCE [LARGE SCALE GENOMIC DNA]</scope>
    <source>
        <strain evidence="6">IPPAS B-1220</strain>
    </source>
</reference>
<dbReference type="InterPro" id="IPR000160">
    <property type="entry name" value="GGDEF_dom"/>
</dbReference>
<gene>
    <name evidence="6" type="ORF">BH720_20460</name>
</gene>
<dbReference type="Gene3D" id="3.30.70.270">
    <property type="match status" value="1"/>
</dbReference>
<dbReference type="PANTHER" id="PTHR44757:SF2">
    <property type="entry name" value="BIOFILM ARCHITECTURE MAINTENANCE PROTEIN MBAA"/>
    <property type="match status" value="1"/>
</dbReference>
<feature type="domain" description="Response regulatory" evidence="3">
    <location>
        <begin position="8"/>
        <end position="124"/>
    </location>
</feature>
<dbReference type="PROSITE" id="PS50883">
    <property type="entry name" value="EAL"/>
    <property type="match status" value="1"/>
</dbReference>